<name>A0A921QCB1_SORBI</name>
<proteinExistence type="predicted"/>
<dbReference type="AlphaFoldDB" id="A0A921QCB1"/>
<reference evidence="2" key="1">
    <citation type="journal article" date="2019" name="BMC Genomics">
        <title>A new reference genome for Sorghum bicolor reveals high levels of sequence similarity between sweet and grain genotypes: implications for the genetics of sugar metabolism.</title>
        <authorList>
            <person name="Cooper E.A."/>
            <person name="Brenton Z.W."/>
            <person name="Flinn B.S."/>
            <person name="Jenkins J."/>
            <person name="Shu S."/>
            <person name="Flowers D."/>
            <person name="Luo F."/>
            <person name="Wang Y."/>
            <person name="Xia P."/>
            <person name="Barry K."/>
            <person name="Daum C."/>
            <person name="Lipzen A."/>
            <person name="Yoshinaga Y."/>
            <person name="Schmutz J."/>
            <person name="Saski C."/>
            <person name="Vermerris W."/>
            <person name="Kresovich S."/>
        </authorList>
    </citation>
    <scope>NUCLEOTIDE SEQUENCE</scope>
</reference>
<keyword evidence="1" id="KW-0732">Signal</keyword>
<feature type="signal peptide" evidence="1">
    <location>
        <begin position="1"/>
        <end position="16"/>
    </location>
</feature>
<evidence type="ECO:0000313" key="3">
    <source>
        <dbReference type="Proteomes" id="UP000807115"/>
    </source>
</evidence>
<evidence type="ECO:0008006" key="4">
    <source>
        <dbReference type="Google" id="ProtNLM"/>
    </source>
</evidence>
<protein>
    <recommendedName>
        <fullName evidence="4">Secreted protein</fullName>
    </recommendedName>
</protein>
<dbReference type="EMBL" id="CM027688">
    <property type="protein sequence ID" value="KAG0517770.1"/>
    <property type="molecule type" value="Genomic_DNA"/>
</dbReference>
<evidence type="ECO:0000313" key="2">
    <source>
        <dbReference type="EMBL" id="KAG0517770.1"/>
    </source>
</evidence>
<feature type="chain" id="PRO_5037894291" description="Secreted protein" evidence="1">
    <location>
        <begin position="17"/>
        <end position="96"/>
    </location>
</feature>
<sequence>MFLVLFGFGVVPFQFGTRFGTHVPYFRERVVLFRFAAIYVQADHIQAGRHQEHVLDVGAATSTPVLHNDTADGRETDLWIGNSQVPDSNMKPVVVF</sequence>
<comment type="caution">
    <text evidence="2">The sequence shown here is derived from an EMBL/GenBank/DDBJ whole genome shotgun (WGS) entry which is preliminary data.</text>
</comment>
<evidence type="ECO:0000256" key="1">
    <source>
        <dbReference type="SAM" id="SignalP"/>
    </source>
</evidence>
<organism evidence="2 3">
    <name type="scientific">Sorghum bicolor</name>
    <name type="common">Sorghum</name>
    <name type="synonym">Sorghum vulgare</name>
    <dbReference type="NCBI Taxonomy" id="4558"/>
    <lineage>
        <taxon>Eukaryota</taxon>
        <taxon>Viridiplantae</taxon>
        <taxon>Streptophyta</taxon>
        <taxon>Embryophyta</taxon>
        <taxon>Tracheophyta</taxon>
        <taxon>Spermatophyta</taxon>
        <taxon>Magnoliopsida</taxon>
        <taxon>Liliopsida</taxon>
        <taxon>Poales</taxon>
        <taxon>Poaceae</taxon>
        <taxon>PACMAD clade</taxon>
        <taxon>Panicoideae</taxon>
        <taxon>Andropogonodae</taxon>
        <taxon>Andropogoneae</taxon>
        <taxon>Sorghinae</taxon>
        <taxon>Sorghum</taxon>
    </lineage>
</organism>
<gene>
    <name evidence="2" type="ORF">BDA96_09G117800</name>
</gene>
<accession>A0A921QCB1</accession>
<dbReference type="Proteomes" id="UP000807115">
    <property type="component" value="Chromosome 9"/>
</dbReference>
<reference evidence="2" key="2">
    <citation type="submission" date="2020-10" db="EMBL/GenBank/DDBJ databases">
        <authorList>
            <person name="Cooper E.A."/>
            <person name="Brenton Z.W."/>
            <person name="Flinn B.S."/>
            <person name="Jenkins J."/>
            <person name="Shu S."/>
            <person name="Flowers D."/>
            <person name="Luo F."/>
            <person name="Wang Y."/>
            <person name="Xia P."/>
            <person name="Barry K."/>
            <person name="Daum C."/>
            <person name="Lipzen A."/>
            <person name="Yoshinaga Y."/>
            <person name="Schmutz J."/>
            <person name="Saski C."/>
            <person name="Vermerris W."/>
            <person name="Kresovich S."/>
        </authorList>
    </citation>
    <scope>NUCLEOTIDE SEQUENCE</scope>
</reference>